<keyword evidence="1" id="KW-0813">Transport</keyword>
<dbReference type="GO" id="GO:0005524">
    <property type="term" value="F:ATP binding"/>
    <property type="evidence" value="ECO:0007669"/>
    <property type="project" value="UniProtKB-KW"/>
</dbReference>
<dbReference type="AlphaFoldDB" id="A0A0H3FIS6"/>
<dbReference type="OrthoDB" id="9800654at2"/>
<dbReference type="KEGG" id="eae:EAE_01250"/>
<dbReference type="eggNOG" id="COG4133">
    <property type="taxonomic scope" value="Bacteria"/>
</dbReference>
<evidence type="ECO:0000256" key="4">
    <source>
        <dbReference type="ARBA" id="ARBA00022840"/>
    </source>
</evidence>
<sequence length="207" mass="22864">MLEIKNIACLRDERTLFTHLSFAVQPGEIIQISGPNGAGKTSLLHLLTGLSTPEEGEILWQGKPLRRTRDSWHAQLLWLGHQVGVKGALTADENLRFYHPEATIEARWQALAQVELVGFEDVPVAQLSAGQQRRVALARLWLSRATFWILDEPFTALDAAGVQTLTTRLEQHVGQGGAVILTTHQPLRPLCVPLRTIMLSDDEAVAA</sequence>
<dbReference type="InterPro" id="IPR005895">
    <property type="entry name" value="ABC_transptr_haem_export_CcmA"/>
</dbReference>
<accession>A0A0H3FIS6</accession>
<evidence type="ECO:0000313" key="9">
    <source>
        <dbReference type="Proteomes" id="UP000008881"/>
    </source>
</evidence>
<dbReference type="NCBIfam" id="TIGR01189">
    <property type="entry name" value="ccmA"/>
    <property type="match status" value="1"/>
</dbReference>
<dbReference type="RefSeq" id="WP_015370110.1">
    <property type="nucleotide sequence ID" value="NC_015663.1"/>
</dbReference>
<name>A0A0H3FIS6_KLEAK</name>
<organism evidence="8 9">
    <name type="scientific">Klebsiella aerogenes (strain ATCC 13048 / DSM 30053 / CCUG 1429 / JCM 1235 / KCTC 2190 / NBRC 13534 / NCIMB 10102 / NCTC 10006 / CDC 819-56)</name>
    <name type="common">Enterobacter aerogenes</name>
    <dbReference type="NCBI Taxonomy" id="1028307"/>
    <lineage>
        <taxon>Bacteria</taxon>
        <taxon>Pseudomonadati</taxon>
        <taxon>Pseudomonadota</taxon>
        <taxon>Gammaproteobacteria</taxon>
        <taxon>Enterobacterales</taxon>
        <taxon>Enterobacteriaceae</taxon>
        <taxon>Klebsiella/Raoultella group</taxon>
        <taxon>Klebsiella</taxon>
    </lineage>
</organism>
<dbReference type="GO" id="GO:0022857">
    <property type="term" value="F:transmembrane transporter activity"/>
    <property type="evidence" value="ECO:0007669"/>
    <property type="project" value="InterPro"/>
</dbReference>
<dbReference type="GO" id="GO:0017004">
    <property type="term" value="P:cytochrome complex assembly"/>
    <property type="evidence" value="ECO:0007669"/>
    <property type="project" value="UniProtKB-KW"/>
</dbReference>
<evidence type="ECO:0000259" key="7">
    <source>
        <dbReference type="PROSITE" id="PS50893"/>
    </source>
</evidence>
<keyword evidence="5" id="KW-1278">Translocase</keyword>
<gene>
    <name evidence="8" type="ordered locus">EAE_01250</name>
</gene>
<dbReference type="InterPro" id="IPR003593">
    <property type="entry name" value="AAA+_ATPase"/>
</dbReference>
<dbReference type="EMBL" id="CP002824">
    <property type="protein sequence ID" value="AEG95186.1"/>
    <property type="molecule type" value="Genomic_DNA"/>
</dbReference>
<evidence type="ECO:0000256" key="6">
    <source>
        <dbReference type="ARBA" id="ARBA00023136"/>
    </source>
</evidence>
<dbReference type="SMART" id="SM00382">
    <property type="entry name" value="AAA"/>
    <property type="match status" value="1"/>
</dbReference>
<keyword evidence="2" id="KW-0547">Nucleotide-binding</keyword>
<dbReference type="PANTHER" id="PTHR43499">
    <property type="entry name" value="ABC TRANSPORTER I FAMILY MEMBER 1"/>
    <property type="match status" value="1"/>
</dbReference>
<dbReference type="CDD" id="cd03231">
    <property type="entry name" value="ABC_CcmA_heme_exporter"/>
    <property type="match status" value="1"/>
</dbReference>
<evidence type="ECO:0000256" key="2">
    <source>
        <dbReference type="ARBA" id="ARBA00022741"/>
    </source>
</evidence>
<dbReference type="SUPFAM" id="SSF52540">
    <property type="entry name" value="P-loop containing nucleoside triphosphate hydrolases"/>
    <property type="match status" value="1"/>
</dbReference>
<dbReference type="GeneID" id="93313379"/>
<keyword evidence="9" id="KW-1185">Reference proteome</keyword>
<dbReference type="PATRIC" id="fig|1028307.3.peg.240"/>
<dbReference type="PANTHER" id="PTHR43499:SF1">
    <property type="entry name" value="ABC TRANSPORTER I FAMILY MEMBER 1"/>
    <property type="match status" value="1"/>
</dbReference>
<protein>
    <submittedName>
        <fullName evidence="8">Cytochrome c biogenesis protein CcmA</fullName>
    </submittedName>
</protein>
<dbReference type="NCBIfam" id="NF010061">
    <property type="entry name" value="PRK13538.1"/>
    <property type="match status" value="1"/>
</dbReference>
<keyword evidence="4" id="KW-0067">ATP-binding</keyword>
<keyword evidence="6" id="KW-0472">Membrane</keyword>
<feature type="domain" description="ABC transporter" evidence="7">
    <location>
        <begin position="2"/>
        <end position="207"/>
    </location>
</feature>
<evidence type="ECO:0000256" key="5">
    <source>
        <dbReference type="ARBA" id="ARBA00022967"/>
    </source>
</evidence>
<dbReference type="Gene3D" id="3.40.50.300">
    <property type="entry name" value="P-loop containing nucleotide triphosphate hydrolases"/>
    <property type="match status" value="1"/>
</dbReference>
<evidence type="ECO:0000256" key="3">
    <source>
        <dbReference type="ARBA" id="ARBA00022748"/>
    </source>
</evidence>
<reference evidence="8 9" key="1">
    <citation type="journal article" date="2012" name="J. Bacteriol.">
        <title>Complete genome sequence of Enterobacter aerogenes KCTC 2190.</title>
        <authorList>
            <person name="Shin S.H."/>
            <person name="Kim S."/>
            <person name="Kim J.Y."/>
            <person name="Lee S."/>
            <person name="Um Y."/>
            <person name="Oh M.K."/>
            <person name="Kim Y.R."/>
            <person name="Lee J."/>
            <person name="Yang K.S."/>
        </authorList>
    </citation>
    <scope>NUCLEOTIDE SEQUENCE [LARGE SCALE GENOMIC DNA]</scope>
    <source>
        <strain evidence="8 9">KCTC 2190</strain>
    </source>
</reference>
<dbReference type="InterPro" id="IPR003439">
    <property type="entry name" value="ABC_transporter-like_ATP-bd"/>
</dbReference>
<dbReference type="PROSITE" id="PS00211">
    <property type="entry name" value="ABC_TRANSPORTER_1"/>
    <property type="match status" value="1"/>
</dbReference>
<evidence type="ECO:0000313" key="8">
    <source>
        <dbReference type="EMBL" id="AEG95186.1"/>
    </source>
</evidence>
<dbReference type="PROSITE" id="PS50893">
    <property type="entry name" value="ABC_TRANSPORTER_2"/>
    <property type="match status" value="1"/>
</dbReference>
<dbReference type="HOGENOM" id="CLU_000604_1_2_6"/>
<dbReference type="Pfam" id="PF00005">
    <property type="entry name" value="ABC_tran"/>
    <property type="match status" value="1"/>
</dbReference>
<dbReference type="InterPro" id="IPR017871">
    <property type="entry name" value="ABC_transporter-like_CS"/>
</dbReference>
<dbReference type="GO" id="GO:0016887">
    <property type="term" value="F:ATP hydrolysis activity"/>
    <property type="evidence" value="ECO:0007669"/>
    <property type="project" value="InterPro"/>
</dbReference>
<dbReference type="Proteomes" id="UP000008881">
    <property type="component" value="Chromosome"/>
</dbReference>
<keyword evidence="3" id="KW-0201">Cytochrome c-type biogenesis</keyword>
<proteinExistence type="predicted"/>
<evidence type="ECO:0000256" key="1">
    <source>
        <dbReference type="ARBA" id="ARBA00022448"/>
    </source>
</evidence>
<dbReference type="InterPro" id="IPR027417">
    <property type="entry name" value="P-loop_NTPase"/>
</dbReference>